<keyword evidence="5" id="KW-0539">Nucleus</keyword>
<feature type="region of interest" description="Disordered" evidence="6">
    <location>
        <begin position="76"/>
        <end position="97"/>
    </location>
</feature>
<evidence type="ECO:0000259" key="7">
    <source>
        <dbReference type="PROSITE" id="PS51032"/>
    </source>
</evidence>
<evidence type="ECO:0000256" key="4">
    <source>
        <dbReference type="ARBA" id="ARBA00023163"/>
    </source>
</evidence>
<evidence type="ECO:0000313" key="9">
    <source>
        <dbReference type="Proteomes" id="UP000623129"/>
    </source>
</evidence>
<dbReference type="Pfam" id="PF00847">
    <property type="entry name" value="AP2"/>
    <property type="match status" value="1"/>
</dbReference>
<feature type="domain" description="AP2/ERF" evidence="7">
    <location>
        <begin position="23"/>
        <end position="80"/>
    </location>
</feature>
<dbReference type="GO" id="GO:0003700">
    <property type="term" value="F:DNA-binding transcription factor activity"/>
    <property type="evidence" value="ECO:0007669"/>
    <property type="project" value="InterPro"/>
</dbReference>
<evidence type="ECO:0000256" key="5">
    <source>
        <dbReference type="ARBA" id="ARBA00023242"/>
    </source>
</evidence>
<sequence>MRKSKHSVPSPAPTPPPPLPEIRYRGVRKRPSGRYAAEIRDPTRKTPLWLGTFDSAEAAARAYDSAARALRGVHARTNFPSGSGSGSGSDNKIRAATSSHSSTVESFIGAAVPRPPRVGVLLEDQREERRISGSCCGSSESVVYDRDGDVASSRPFDLNFPPPPDDDGGDDGDCMGSTNWRGFIFL</sequence>
<dbReference type="OrthoDB" id="695673at2759"/>
<evidence type="ECO:0000256" key="1">
    <source>
        <dbReference type="ARBA" id="ARBA00004123"/>
    </source>
</evidence>
<feature type="compositionally biased region" description="Acidic residues" evidence="6">
    <location>
        <begin position="164"/>
        <end position="173"/>
    </location>
</feature>
<dbReference type="AlphaFoldDB" id="A0A833V7F4"/>
<feature type="compositionally biased region" description="Pro residues" evidence="6">
    <location>
        <begin position="10"/>
        <end position="20"/>
    </location>
</feature>
<dbReference type="CDD" id="cd00018">
    <property type="entry name" value="AP2"/>
    <property type="match status" value="1"/>
</dbReference>
<feature type="region of interest" description="Disordered" evidence="6">
    <location>
        <begin position="1"/>
        <end position="40"/>
    </location>
</feature>
<comment type="subcellular location">
    <subcellularLocation>
        <location evidence="1">Nucleus</location>
    </subcellularLocation>
</comment>
<comment type="caution">
    <text evidence="8">The sequence shown here is derived from an EMBL/GenBank/DDBJ whole genome shotgun (WGS) entry which is preliminary data.</text>
</comment>
<dbReference type="Proteomes" id="UP000623129">
    <property type="component" value="Unassembled WGS sequence"/>
</dbReference>
<protein>
    <submittedName>
        <fullName evidence="8">Ethylene responsive transcription factor 4b</fullName>
    </submittedName>
</protein>
<dbReference type="FunFam" id="3.30.730.10:FF:000001">
    <property type="entry name" value="Ethylene-responsive transcription factor 2"/>
    <property type="match status" value="1"/>
</dbReference>
<keyword evidence="9" id="KW-1185">Reference proteome</keyword>
<feature type="region of interest" description="Disordered" evidence="6">
    <location>
        <begin position="149"/>
        <end position="174"/>
    </location>
</feature>
<evidence type="ECO:0000313" key="8">
    <source>
        <dbReference type="EMBL" id="KAF3327477.1"/>
    </source>
</evidence>
<dbReference type="GO" id="GO:0005634">
    <property type="term" value="C:nucleus"/>
    <property type="evidence" value="ECO:0007669"/>
    <property type="project" value="UniProtKB-SubCell"/>
</dbReference>
<dbReference type="InterPro" id="IPR016177">
    <property type="entry name" value="DNA-bd_dom_sf"/>
</dbReference>
<proteinExistence type="predicted"/>
<dbReference type="PANTHER" id="PTHR31677:SF66">
    <property type="entry name" value="OS06G0691100 PROTEIN"/>
    <property type="match status" value="1"/>
</dbReference>
<dbReference type="GO" id="GO:0003677">
    <property type="term" value="F:DNA binding"/>
    <property type="evidence" value="ECO:0007669"/>
    <property type="project" value="UniProtKB-KW"/>
</dbReference>
<organism evidence="8 9">
    <name type="scientific">Carex littledalei</name>
    <dbReference type="NCBI Taxonomy" id="544730"/>
    <lineage>
        <taxon>Eukaryota</taxon>
        <taxon>Viridiplantae</taxon>
        <taxon>Streptophyta</taxon>
        <taxon>Embryophyta</taxon>
        <taxon>Tracheophyta</taxon>
        <taxon>Spermatophyta</taxon>
        <taxon>Magnoliopsida</taxon>
        <taxon>Liliopsida</taxon>
        <taxon>Poales</taxon>
        <taxon>Cyperaceae</taxon>
        <taxon>Cyperoideae</taxon>
        <taxon>Cariceae</taxon>
        <taxon>Carex</taxon>
        <taxon>Carex subgen. Euthyceras</taxon>
    </lineage>
</organism>
<keyword evidence="4" id="KW-0804">Transcription</keyword>
<dbReference type="PROSITE" id="PS51032">
    <property type="entry name" value="AP2_ERF"/>
    <property type="match status" value="1"/>
</dbReference>
<dbReference type="InterPro" id="IPR001471">
    <property type="entry name" value="AP2/ERF_dom"/>
</dbReference>
<keyword evidence="3" id="KW-0238">DNA-binding</keyword>
<dbReference type="PANTHER" id="PTHR31677">
    <property type="entry name" value="AP2 DOMAIN CLASS TRANSCRIPTION FACTOR"/>
    <property type="match status" value="1"/>
</dbReference>
<dbReference type="EMBL" id="SWLB01000017">
    <property type="protein sequence ID" value="KAF3327477.1"/>
    <property type="molecule type" value="Genomic_DNA"/>
</dbReference>
<evidence type="ECO:0000256" key="2">
    <source>
        <dbReference type="ARBA" id="ARBA00023015"/>
    </source>
</evidence>
<gene>
    <name evidence="8" type="ORF">FCM35_KLT07595</name>
</gene>
<dbReference type="PRINTS" id="PR00367">
    <property type="entry name" value="ETHRSPELEMNT"/>
</dbReference>
<dbReference type="SUPFAM" id="SSF54171">
    <property type="entry name" value="DNA-binding domain"/>
    <property type="match status" value="1"/>
</dbReference>
<reference evidence="8" key="1">
    <citation type="submission" date="2020-01" db="EMBL/GenBank/DDBJ databases">
        <title>Genome sequence of Kobresia littledalei, the first chromosome-level genome in the family Cyperaceae.</title>
        <authorList>
            <person name="Qu G."/>
        </authorList>
    </citation>
    <scope>NUCLEOTIDE SEQUENCE</scope>
    <source>
        <strain evidence="8">C.B.Clarke</strain>
        <tissue evidence="8">Leaf</tissue>
    </source>
</reference>
<accession>A0A833V7F4</accession>
<dbReference type="Gene3D" id="3.30.730.10">
    <property type="entry name" value="AP2/ERF domain"/>
    <property type="match status" value="1"/>
</dbReference>
<dbReference type="InterPro" id="IPR036955">
    <property type="entry name" value="AP2/ERF_dom_sf"/>
</dbReference>
<evidence type="ECO:0000256" key="3">
    <source>
        <dbReference type="ARBA" id="ARBA00023125"/>
    </source>
</evidence>
<name>A0A833V7F4_9POAL</name>
<keyword evidence="2" id="KW-0805">Transcription regulation</keyword>
<dbReference type="SMART" id="SM00380">
    <property type="entry name" value="AP2"/>
    <property type="match status" value="1"/>
</dbReference>
<evidence type="ECO:0000256" key="6">
    <source>
        <dbReference type="SAM" id="MobiDB-lite"/>
    </source>
</evidence>